<evidence type="ECO:0000259" key="4">
    <source>
        <dbReference type="Pfam" id="PF13923"/>
    </source>
</evidence>
<keyword evidence="2" id="KW-0863">Zinc-finger</keyword>
<dbReference type="Pfam" id="PF13923">
    <property type="entry name" value="zf-C3HC4_2"/>
    <property type="match status" value="1"/>
</dbReference>
<dbReference type="GO" id="GO:0061630">
    <property type="term" value="F:ubiquitin protein ligase activity"/>
    <property type="evidence" value="ECO:0007669"/>
    <property type="project" value="TreeGrafter"/>
</dbReference>
<dbReference type="PANTHER" id="PTHR13459">
    <property type="entry name" value="E3 UBIQUITIN-PROTEIN LIGASE RNF220 ISOFORM X1"/>
    <property type="match status" value="1"/>
</dbReference>
<evidence type="ECO:0000313" key="5">
    <source>
        <dbReference type="EMBL" id="TWW72994.1"/>
    </source>
</evidence>
<keyword evidence="3" id="KW-0862">Zinc</keyword>
<dbReference type="AlphaFoldDB" id="A0A5C6NZM9"/>
<dbReference type="PANTHER" id="PTHR13459:SF1">
    <property type="entry name" value="E3 UBIQUITIN-PROTEIN LIGASE RNF220 ISOFORM X1"/>
    <property type="match status" value="1"/>
</dbReference>
<gene>
    <name evidence="5" type="ORF">D4764_15G0003880</name>
</gene>
<evidence type="ECO:0000256" key="2">
    <source>
        <dbReference type="ARBA" id="ARBA00022771"/>
    </source>
</evidence>
<dbReference type="GO" id="GO:0016567">
    <property type="term" value="P:protein ubiquitination"/>
    <property type="evidence" value="ECO:0007669"/>
    <property type="project" value="TreeGrafter"/>
</dbReference>
<organism evidence="5 6">
    <name type="scientific">Takifugu flavidus</name>
    <name type="common">sansaifugu</name>
    <dbReference type="NCBI Taxonomy" id="433684"/>
    <lineage>
        <taxon>Eukaryota</taxon>
        <taxon>Metazoa</taxon>
        <taxon>Chordata</taxon>
        <taxon>Craniata</taxon>
        <taxon>Vertebrata</taxon>
        <taxon>Euteleostomi</taxon>
        <taxon>Actinopterygii</taxon>
        <taxon>Neopterygii</taxon>
        <taxon>Teleostei</taxon>
        <taxon>Neoteleostei</taxon>
        <taxon>Acanthomorphata</taxon>
        <taxon>Eupercaria</taxon>
        <taxon>Tetraodontiformes</taxon>
        <taxon>Tetradontoidea</taxon>
        <taxon>Tetraodontidae</taxon>
        <taxon>Takifugu</taxon>
    </lineage>
</organism>
<comment type="caution">
    <text evidence="5">The sequence shown here is derived from an EMBL/GenBank/DDBJ whole genome shotgun (WGS) entry which is preliminary data.</text>
</comment>
<accession>A0A5C6NZM9</accession>
<name>A0A5C6NZM9_9TELE</name>
<evidence type="ECO:0000313" key="6">
    <source>
        <dbReference type="Proteomes" id="UP000324091"/>
    </source>
</evidence>
<dbReference type="InterPro" id="IPR052443">
    <property type="entry name" value="E3_ubiq-ligase_RNF220-like"/>
</dbReference>
<dbReference type="EMBL" id="RHFK02000007">
    <property type="protein sequence ID" value="TWW72994.1"/>
    <property type="molecule type" value="Genomic_DNA"/>
</dbReference>
<proteinExistence type="predicted"/>
<dbReference type="InterPro" id="IPR001841">
    <property type="entry name" value="Znf_RING"/>
</dbReference>
<feature type="domain" description="RING-type" evidence="4">
    <location>
        <begin position="10"/>
        <end position="37"/>
    </location>
</feature>
<evidence type="ECO:0000256" key="3">
    <source>
        <dbReference type="ARBA" id="ARBA00022833"/>
    </source>
</evidence>
<keyword evidence="1" id="KW-0479">Metal-binding</keyword>
<reference evidence="5 6" key="1">
    <citation type="submission" date="2019-04" db="EMBL/GenBank/DDBJ databases">
        <title>Chromosome genome assembly for Takifugu flavidus.</title>
        <authorList>
            <person name="Xiao S."/>
        </authorList>
    </citation>
    <scope>NUCLEOTIDE SEQUENCE [LARGE SCALE GENOMIC DNA]</scope>
    <source>
        <strain evidence="5">HTHZ2018</strain>
        <tissue evidence="5">Muscle</tissue>
    </source>
</reference>
<dbReference type="Proteomes" id="UP000324091">
    <property type="component" value="Chromosome 15"/>
</dbReference>
<sequence>MVGGGLMSWDSYTMPLTSIQCWHVHCEECWLRTLTVKRPDSCVLAYSSAYFNRSIGESNLTVVLPPSQGNKKLCPQCNTITSPGDLRRVYL</sequence>
<protein>
    <submittedName>
        <fullName evidence="5">E3 ubiquitin-protein ligase RNF220</fullName>
    </submittedName>
</protein>
<keyword evidence="6" id="KW-1185">Reference proteome</keyword>
<evidence type="ECO:0000256" key="1">
    <source>
        <dbReference type="ARBA" id="ARBA00022723"/>
    </source>
</evidence>